<organism evidence="2 3">
    <name type="scientific">Flavobacterium pallidum</name>
    <dbReference type="NCBI Taxonomy" id="2172098"/>
    <lineage>
        <taxon>Bacteria</taxon>
        <taxon>Pseudomonadati</taxon>
        <taxon>Bacteroidota</taxon>
        <taxon>Flavobacteriia</taxon>
        <taxon>Flavobacteriales</taxon>
        <taxon>Flavobacteriaceae</taxon>
        <taxon>Flavobacterium</taxon>
    </lineage>
</organism>
<evidence type="ECO:0000313" key="2">
    <source>
        <dbReference type="EMBL" id="AWI24880.1"/>
    </source>
</evidence>
<evidence type="ECO:0000256" key="1">
    <source>
        <dbReference type="SAM" id="MobiDB-lite"/>
    </source>
</evidence>
<dbReference type="EMBL" id="CP029187">
    <property type="protein sequence ID" value="AWI24880.1"/>
    <property type="molecule type" value="Genomic_DNA"/>
</dbReference>
<accession>A0A2S1SEQ7</accession>
<feature type="region of interest" description="Disordered" evidence="1">
    <location>
        <begin position="181"/>
        <end position="200"/>
    </location>
</feature>
<proteinExistence type="predicted"/>
<reference evidence="2 3" key="1">
    <citation type="submission" date="2018-05" db="EMBL/GenBank/DDBJ databases">
        <title>Genome sequencing of Flavobacterium sp. HYN0049.</title>
        <authorList>
            <person name="Yi H."/>
            <person name="Baek C."/>
        </authorList>
    </citation>
    <scope>NUCLEOTIDE SEQUENCE [LARGE SCALE GENOMIC DNA]</scope>
    <source>
        <strain evidence="2 3">HYN0049</strain>
    </source>
</reference>
<gene>
    <name evidence="2" type="ORF">HYN49_02660</name>
</gene>
<dbReference type="AlphaFoldDB" id="A0A2S1SEQ7"/>
<dbReference type="KEGG" id="fpal:HYN49_02660"/>
<dbReference type="Proteomes" id="UP000244937">
    <property type="component" value="Chromosome"/>
</dbReference>
<protein>
    <submittedName>
        <fullName evidence="2">Uncharacterized protein</fullName>
    </submittedName>
</protein>
<keyword evidence="3" id="KW-1185">Reference proteome</keyword>
<sequence length="200" mass="21974">MSPEEAGRSCGSCAKTVVDFTEMLPEQVRGYFSNHEHEKICGRFKTSQLNILNINIPQSILLRRRSFRKAMLLAVFVVMGNTLFSCKNNGNTLGEVSVVNDTVAKPVGDTLKITKADSTSQPQIKIGEVSYGDSLVPPPPPPPPAPTIEEIRFTKPETPKKRGHSITMGMTFRDTVDTLEDIPAADTISKQKSAKRKTKS</sequence>
<evidence type="ECO:0000313" key="3">
    <source>
        <dbReference type="Proteomes" id="UP000244937"/>
    </source>
</evidence>
<name>A0A2S1SEQ7_9FLAO</name>